<evidence type="ECO:0000313" key="3">
    <source>
        <dbReference type="EMBL" id="MDC0673345.1"/>
    </source>
</evidence>
<feature type="compositionally biased region" description="Polar residues" evidence="1">
    <location>
        <begin position="35"/>
        <end position="45"/>
    </location>
</feature>
<evidence type="ECO:0000313" key="4">
    <source>
        <dbReference type="Proteomes" id="UP001217838"/>
    </source>
</evidence>
<dbReference type="Gene3D" id="1.10.620.20">
    <property type="entry name" value="Ribonucleotide Reductase, subunit A"/>
    <property type="match status" value="1"/>
</dbReference>
<evidence type="ECO:0000256" key="1">
    <source>
        <dbReference type="SAM" id="MobiDB-lite"/>
    </source>
</evidence>
<feature type="compositionally biased region" description="Low complexity" evidence="1">
    <location>
        <begin position="78"/>
        <end position="95"/>
    </location>
</feature>
<feature type="chain" id="PRO_5046664516" evidence="2">
    <location>
        <begin position="27"/>
        <end position="535"/>
    </location>
</feature>
<comment type="caution">
    <text evidence="3">The sequence shown here is derived from an EMBL/GenBank/DDBJ whole genome shotgun (WGS) entry which is preliminary data.</text>
</comment>
<evidence type="ECO:0000256" key="2">
    <source>
        <dbReference type="SAM" id="SignalP"/>
    </source>
</evidence>
<dbReference type="Proteomes" id="UP001217838">
    <property type="component" value="Unassembled WGS sequence"/>
</dbReference>
<sequence length="535" mass="55154">MTLIRTSLDPLRASLFAALGLLVACAPGKNETDTDTVTASESGASTDNTTTGTAGTTGPTTTDGATEPGTGSESGGQTTAPTTTAATTESPTSTTGVIPPAGCDGTVTEIAQAFVDPPTPSGFVQCDGGIIHRPEPRECLVPMTPSSCPADASPDGECLVDADCTDKPFGSCQLNQVFGGILAPGDTCGCVYGCQTDADCATGEVCRCAGEGLGFFTECVPATCITDADCPGALCGFSPDICEPGVFSSNCTTPNDLCAGDGDCDSPPCRFDSDIQAWSCANAACGRPFLVEDEAVVAPARARDDWRALVRAPVALPPVRARLAAYWTQIGLCEHASVASFARFILQLLAVGAPAELVDGAQRALADEVEHARLCFALASLYQGTGVGPGPLPTADALGSFDLDAVLAAVIREACVGETLSALEAREAAIRAVDPSLRRTLERIAGDEQRHAELGWRFVQWALAEASPDQRARAETVFAAAIADAEVTIAELAQQAGEPDLHEHGVIDAPLRAALWREGLRELVRPTLAALQLAA</sequence>
<feature type="signal peptide" evidence="2">
    <location>
        <begin position="1"/>
        <end position="26"/>
    </location>
</feature>
<reference evidence="3 4" key="1">
    <citation type="submission" date="2022-11" db="EMBL/GenBank/DDBJ databases">
        <title>Minimal conservation of predation-associated metabolite biosynthetic gene clusters underscores biosynthetic potential of Myxococcota including descriptions for ten novel species: Archangium lansinium sp. nov., Myxococcus landrumus sp. nov., Nannocystis bai.</title>
        <authorList>
            <person name="Ahearne A."/>
            <person name="Stevens C."/>
            <person name="Dowd S."/>
        </authorList>
    </citation>
    <scope>NUCLEOTIDE SEQUENCE [LARGE SCALE GENOMIC DNA]</scope>
    <source>
        <strain evidence="3 4">NCELM</strain>
    </source>
</reference>
<feature type="compositionally biased region" description="Low complexity" evidence="1">
    <location>
        <begin position="46"/>
        <end position="71"/>
    </location>
</feature>
<keyword evidence="2" id="KW-0732">Signal</keyword>
<keyword evidence="4" id="KW-1185">Reference proteome</keyword>
<organism evidence="3 4">
    <name type="scientific">Nannocystis radixulma</name>
    <dbReference type="NCBI Taxonomy" id="2995305"/>
    <lineage>
        <taxon>Bacteria</taxon>
        <taxon>Pseudomonadati</taxon>
        <taxon>Myxococcota</taxon>
        <taxon>Polyangia</taxon>
        <taxon>Nannocystales</taxon>
        <taxon>Nannocystaceae</taxon>
        <taxon>Nannocystis</taxon>
    </lineage>
</organism>
<feature type="region of interest" description="Disordered" evidence="1">
    <location>
        <begin position="28"/>
        <end position="101"/>
    </location>
</feature>
<dbReference type="RefSeq" id="WP_272006212.1">
    <property type="nucleotide sequence ID" value="NZ_JAQNDN010000022.1"/>
</dbReference>
<dbReference type="SUPFAM" id="SSF47240">
    <property type="entry name" value="Ferritin-like"/>
    <property type="match status" value="1"/>
</dbReference>
<accession>A0ABT5BID0</accession>
<proteinExistence type="predicted"/>
<dbReference type="InterPro" id="IPR009078">
    <property type="entry name" value="Ferritin-like_SF"/>
</dbReference>
<name>A0ABT5BID0_9BACT</name>
<dbReference type="PROSITE" id="PS51257">
    <property type="entry name" value="PROKAR_LIPOPROTEIN"/>
    <property type="match status" value="1"/>
</dbReference>
<gene>
    <name evidence="3" type="ORF">POL58_36715</name>
</gene>
<protein>
    <submittedName>
        <fullName evidence="3">Ferritin-like domain-containing protein</fullName>
    </submittedName>
</protein>
<dbReference type="CDD" id="cd00657">
    <property type="entry name" value="Ferritin_like"/>
    <property type="match status" value="1"/>
</dbReference>
<dbReference type="InterPro" id="IPR012348">
    <property type="entry name" value="RNR-like"/>
</dbReference>
<dbReference type="EMBL" id="JAQNDN010000022">
    <property type="protein sequence ID" value="MDC0673345.1"/>
    <property type="molecule type" value="Genomic_DNA"/>
</dbReference>